<keyword evidence="1" id="KW-0472">Membrane</keyword>
<dbReference type="STRING" id="504486.SAMN05660703_1862"/>
<sequence>MKKDNIDQLFNTLKGTFDTEEPTLGHELRFLEKLNTLGETSTKAPKKNYNMFFAIAASFIVLFGLGIVFFNNTPNITEQVVEISPEISKTEFYFANVIQQEINKLENEKTPETKKIIEDTMIQLTKLEKDYKNLELDLINGGNSKFILSAMIINFQTRIDLLQDVLNQVDEIKKIKNSENEKTII</sequence>
<accession>A0A1W2A727</accession>
<dbReference type="Proteomes" id="UP000192360">
    <property type="component" value="Unassembled WGS sequence"/>
</dbReference>
<keyword evidence="3" id="KW-1185">Reference proteome</keyword>
<gene>
    <name evidence="2" type="ORF">SAMN05660703_1862</name>
</gene>
<dbReference type="AlphaFoldDB" id="A0A1W2A727"/>
<evidence type="ECO:0000256" key="1">
    <source>
        <dbReference type="SAM" id="Phobius"/>
    </source>
</evidence>
<name>A0A1W2A727_9FLAO</name>
<dbReference type="OrthoDB" id="1143801at2"/>
<protein>
    <recommendedName>
        <fullName evidence="4">DUF4179 domain-containing protein</fullName>
    </recommendedName>
</protein>
<feature type="transmembrane region" description="Helical" evidence="1">
    <location>
        <begin position="51"/>
        <end position="70"/>
    </location>
</feature>
<organism evidence="2 3">
    <name type="scientific">Cellulophaga tyrosinoxydans</name>
    <dbReference type="NCBI Taxonomy" id="504486"/>
    <lineage>
        <taxon>Bacteria</taxon>
        <taxon>Pseudomonadati</taxon>
        <taxon>Bacteroidota</taxon>
        <taxon>Flavobacteriia</taxon>
        <taxon>Flavobacteriales</taxon>
        <taxon>Flavobacteriaceae</taxon>
        <taxon>Cellulophaga</taxon>
    </lineage>
</organism>
<dbReference type="RefSeq" id="WP_084061196.1">
    <property type="nucleotide sequence ID" value="NZ_FWXO01000002.1"/>
</dbReference>
<evidence type="ECO:0000313" key="2">
    <source>
        <dbReference type="EMBL" id="SMC56484.1"/>
    </source>
</evidence>
<dbReference type="EMBL" id="FWXO01000002">
    <property type="protein sequence ID" value="SMC56484.1"/>
    <property type="molecule type" value="Genomic_DNA"/>
</dbReference>
<keyword evidence="1" id="KW-1133">Transmembrane helix</keyword>
<evidence type="ECO:0000313" key="3">
    <source>
        <dbReference type="Proteomes" id="UP000192360"/>
    </source>
</evidence>
<evidence type="ECO:0008006" key="4">
    <source>
        <dbReference type="Google" id="ProtNLM"/>
    </source>
</evidence>
<keyword evidence="1" id="KW-0812">Transmembrane</keyword>
<proteinExistence type="predicted"/>
<reference evidence="2 3" key="1">
    <citation type="submission" date="2017-04" db="EMBL/GenBank/DDBJ databases">
        <authorList>
            <person name="Afonso C.L."/>
            <person name="Miller P.J."/>
            <person name="Scott M.A."/>
            <person name="Spackman E."/>
            <person name="Goraichik I."/>
            <person name="Dimitrov K.M."/>
            <person name="Suarez D.L."/>
            <person name="Swayne D.E."/>
        </authorList>
    </citation>
    <scope>NUCLEOTIDE SEQUENCE [LARGE SCALE GENOMIC DNA]</scope>
    <source>
        <strain evidence="2 3">DSM 21164</strain>
    </source>
</reference>